<dbReference type="PANTHER" id="PTHR10127">
    <property type="entry name" value="DISCOIDIN, CUB, EGF, LAMININ , AND ZINC METALLOPROTEASE DOMAIN CONTAINING"/>
    <property type="match status" value="1"/>
</dbReference>
<dbReference type="GO" id="GO:0006508">
    <property type="term" value="P:proteolysis"/>
    <property type="evidence" value="ECO:0007669"/>
    <property type="project" value="UniProtKB-KW"/>
</dbReference>
<feature type="binding site" evidence="4">
    <location>
        <position position="192"/>
    </location>
    <ligand>
        <name>Zn(2+)</name>
        <dbReference type="ChEBI" id="CHEBI:29105"/>
        <note>catalytic</note>
    </ligand>
</feature>
<dbReference type="Proteomes" id="UP000242188">
    <property type="component" value="Unassembled WGS sequence"/>
</dbReference>
<feature type="compositionally biased region" description="Basic and acidic residues" evidence="6">
    <location>
        <begin position="619"/>
        <end position="632"/>
    </location>
</feature>
<dbReference type="InterPro" id="IPR001304">
    <property type="entry name" value="C-type_lectin-like"/>
</dbReference>
<dbReference type="Gene3D" id="3.10.100.10">
    <property type="entry name" value="Mannose-Binding Protein A, subunit A"/>
    <property type="match status" value="1"/>
</dbReference>
<keyword evidence="1 3" id="KW-0420">Kringle</keyword>
<gene>
    <name evidence="10" type="ORF">KP79_PYT07865</name>
</gene>
<feature type="domain" description="Kringle" evidence="8">
    <location>
        <begin position="454"/>
        <end position="538"/>
    </location>
</feature>
<evidence type="ECO:0000256" key="5">
    <source>
        <dbReference type="RuleBase" id="RU361183"/>
    </source>
</evidence>
<protein>
    <recommendedName>
        <fullName evidence="5">Metalloendopeptidase</fullName>
        <ecNumber evidence="5">3.4.24.-</ecNumber>
    </recommendedName>
</protein>
<dbReference type="Gene3D" id="3.40.390.10">
    <property type="entry name" value="Collagenase (Catalytic Domain)"/>
    <property type="match status" value="1"/>
</dbReference>
<keyword evidence="4 5" id="KW-0479">Metal-binding</keyword>
<dbReference type="SMART" id="SM00130">
    <property type="entry name" value="KR"/>
    <property type="match status" value="1"/>
</dbReference>
<dbReference type="AlphaFoldDB" id="A0A210PMH3"/>
<dbReference type="PROSITE" id="PS50070">
    <property type="entry name" value="KRINGLE_2"/>
    <property type="match status" value="1"/>
</dbReference>
<dbReference type="InterPro" id="IPR006026">
    <property type="entry name" value="Peptidase_Metallo"/>
</dbReference>
<comment type="caution">
    <text evidence="3">Lacks conserved residue(s) required for the propagation of feature annotation.</text>
</comment>
<keyword evidence="4 5" id="KW-0378">Hydrolase</keyword>
<evidence type="ECO:0000313" key="11">
    <source>
        <dbReference type="Proteomes" id="UP000242188"/>
    </source>
</evidence>
<dbReference type="OrthoDB" id="291007at2759"/>
<evidence type="ECO:0000256" key="1">
    <source>
        <dbReference type="ARBA" id="ARBA00022572"/>
    </source>
</evidence>
<evidence type="ECO:0000256" key="4">
    <source>
        <dbReference type="PROSITE-ProRule" id="PRU01211"/>
    </source>
</evidence>
<proteinExistence type="predicted"/>
<feature type="active site" evidence="4">
    <location>
        <position position="193"/>
    </location>
</feature>
<keyword evidence="4 5" id="KW-0482">Metalloprotease</keyword>
<feature type="compositionally biased region" description="Basic residues" evidence="6">
    <location>
        <begin position="633"/>
        <end position="653"/>
    </location>
</feature>
<dbReference type="SUPFAM" id="SSF56436">
    <property type="entry name" value="C-type lectin-like"/>
    <property type="match status" value="1"/>
</dbReference>
<dbReference type="InterPro" id="IPR013806">
    <property type="entry name" value="Kringle-like"/>
</dbReference>
<dbReference type="CDD" id="cd00037">
    <property type="entry name" value="CLECT"/>
    <property type="match status" value="1"/>
</dbReference>
<dbReference type="PROSITE" id="PS50041">
    <property type="entry name" value="C_TYPE_LECTIN_2"/>
    <property type="match status" value="1"/>
</dbReference>
<evidence type="ECO:0000259" key="9">
    <source>
        <dbReference type="PROSITE" id="PS51864"/>
    </source>
</evidence>
<dbReference type="SUPFAM" id="SSF55486">
    <property type="entry name" value="Metalloproteases ('zincins'), catalytic domain"/>
    <property type="match status" value="1"/>
</dbReference>
<dbReference type="InterPro" id="IPR038178">
    <property type="entry name" value="Kringle_sf"/>
</dbReference>
<sequence>MSLPVTTAPLTVPEVDHNKPTARIFVHVRQRRSKHWDFWQLNSNVCPPSLCVSSDEGGEDPPKRPRGTGGSVFYNGDIVLDPYSEQIIFGSGQGRRTKRATVRNRDSLWKDGIVYFLFDSGINPLAKRAAKRAMKHISQRTCIQFKKRTKDTKDYVRIISEPGCWSSVGRQGGEQKLSLGRGCEREIGTAIHELLHTVGFWHEHARPDRDEYVQIVYPNISPRYVPDFLAINETLSKPRGFPYDYKSIMHYKDRTFTQNGGKTIRVIGIGKDMKLAIGQRDGMSEIDIAQLRDMYFCNQKQDKNETICPEGWVKFKTSCYLFVRNPKMQFAGAQKHCEKYNGHLVAVDNEYEDKFLNKHIKQNFPNIRKWRTGGRRINDTFYWDQGDISDLQKLDFRLDWFTFDPRTYTSLVLRMNAKTKDLEWKGDWVGSAKQLPKYAYPYICERPAKRKCIKGKHPDGRDYRGTLDHTRDGITCQNWTSHYPHDHKLVDSDAEEEDKDGIGPHNYCRNPMSLRRNRPWCFTNKLKETWGYCDVSVCAQAAKVNADNVGNNDNVDSPDKQNPDNRESDNNRSVNTNVQERQTRDKDTYDVVINTEQRESARNKPDRHKHRGHRHPSRSSKEKMMRDGGVKDRKNKGRRNRKRRQRRNRNQKS</sequence>
<dbReference type="GO" id="GO:0004222">
    <property type="term" value="F:metalloendopeptidase activity"/>
    <property type="evidence" value="ECO:0007669"/>
    <property type="project" value="UniProtKB-UniRule"/>
</dbReference>
<dbReference type="InterPro" id="IPR016187">
    <property type="entry name" value="CTDL_fold"/>
</dbReference>
<feature type="compositionally biased region" description="Polar residues" evidence="6">
    <location>
        <begin position="571"/>
        <end position="580"/>
    </location>
</feature>
<evidence type="ECO:0000259" key="8">
    <source>
        <dbReference type="PROSITE" id="PS50070"/>
    </source>
</evidence>
<dbReference type="InterPro" id="IPR001506">
    <property type="entry name" value="Peptidase_M12A"/>
</dbReference>
<dbReference type="InterPro" id="IPR024079">
    <property type="entry name" value="MetalloPept_cat_dom_sf"/>
</dbReference>
<evidence type="ECO:0000313" key="10">
    <source>
        <dbReference type="EMBL" id="OWF37671.1"/>
    </source>
</evidence>
<dbReference type="SMART" id="SM00235">
    <property type="entry name" value="ZnMc"/>
    <property type="match status" value="1"/>
</dbReference>
<evidence type="ECO:0000256" key="6">
    <source>
        <dbReference type="SAM" id="MobiDB-lite"/>
    </source>
</evidence>
<feature type="disulfide bond" evidence="4">
    <location>
        <begin position="142"/>
        <end position="297"/>
    </location>
</feature>
<dbReference type="SUPFAM" id="SSF57440">
    <property type="entry name" value="Kringle-like"/>
    <property type="match status" value="1"/>
</dbReference>
<accession>A0A210PMH3</accession>
<dbReference type="CDD" id="cd00108">
    <property type="entry name" value="KR"/>
    <property type="match status" value="1"/>
</dbReference>
<dbReference type="GO" id="GO:0008270">
    <property type="term" value="F:zinc ion binding"/>
    <property type="evidence" value="ECO:0007669"/>
    <property type="project" value="UniProtKB-UniRule"/>
</dbReference>
<keyword evidence="11" id="KW-1185">Reference proteome</keyword>
<evidence type="ECO:0000256" key="2">
    <source>
        <dbReference type="ARBA" id="ARBA00023157"/>
    </source>
</evidence>
<dbReference type="Pfam" id="PF00051">
    <property type="entry name" value="Kringle"/>
    <property type="match status" value="1"/>
</dbReference>
<dbReference type="Pfam" id="PF01400">
    <property type="entry name" value="Astacin"/>
    <property type="match status" value="1"/>
</dbReference>
<dbReference type="CDD" id="cd04280">
    <property type="entry name" value="ZnMc_astacin_like"/>
    <property type="match status" value="1"/>
</dbReference>
<evidence type="ECO:0000259" key="7">
    <source>
        <dbReference type="PROSITE" id="PS50041"/>
    </source>
</evidence>
<dbReference type="PRINTS" id="PR00480">
    <property type="entry name" value="ASTACIN"/>
</dbReference>
<dbReference type="EMBL" id="NEDP02005585">
    <property type="protein sequence ID" value="OWF37671.1"/>
    <property type="molecule type" value="Genomic_DNA"/>
</dbReference>
<feature type="binding site" evidence="4">
    <location>
        <position position="202"/>
    </location>
    <ligand>
        <name>Zn(2+)</name>
        <dbReference type="ChEBI" id="CHEBI:29105"/>
        <note>catalytic</note>
    </ligand>
</feature>
<feature type="region of interest" description="Disordered" evidence="6">
    <location>
        <begin position="547"/>
        <end position="653"/>
    </location>
</feature>
<feature type="domain" description="C-type lectin" evidence="7">
    <location>
        <begin position="315"/>
        <end position="428"/>
    </location>
</feature>
<dbReference type="PANTHER" id="PTHR10127:SF775">
    <property type="entry name" value="METALLOENDOPEPTIDASE"/>
    <property type="match status" value="1"/>
</dbReference>
<evidence type="ECO:0000256" key="3">
    <source>
        <dbReference type="PROSITE-ProRule" id="PRU00121"/>
    </source>
</evidence>
<keyword evidence="4 5" id="KW-0862">Zinc</keyword>
<dbReference type="EC" id="3.4.24.-" evidence="5"/>
<dbReference type="Gene3D" id="2.40.20.10">
    <property type="entry name" value="Plasminogen Kringle 4"/>
    <property type="match status" value="1"/>
</dbReference>
<feature type="compositionally biased region" description="Basic residues" evidence="6">
    <location>
        <begin position="605"/>
        <end position="618"/>
    </location>
</feature>
<feature type="compositionally biased region" description="Basic and acidic residues" evidence="6">
    <location>
        <begin position="557"/>
        <end position="570"/>
    </location>
</feature>
<dbReference type="InterPro" id="IPR000001">
    <property type="entry name" value="Kringle"/>
</dbReference>
<dbReference type="SMART" id="SM00034">
    <property type="entry name" value="CLECT"/>
    <property type="match status" value="1"/>
</dbReference>
<name>A0A210PMH3_MIZYE</name>
<dbReference type="InterPro" id="IPR034035">
    <property type="entry name" value="Astacin-like_dom"/>
</dbReference>
<reference evidence="10 11" key="1">
    <citation type="journal article" date="2017" name="Nat. Ecol. Evol.">
        <title>Scallop genome provides insights into evolution of bilaterian karyotype and development.</title>
        <authorList>
            <person name="Wang S."/>
            <person name="Zhang J."/>
            <person name="Jiao W."/>
            <person name="Li J."/>
            <person name="Xun X."/>
            <person name="Sun Y."/>
            <person name="Guo X."/>
            <person name="Huan P."/>
            <person name="Dong B."/>
            <person name="Zhang L."/>
            <person name="Hu X."/>
            <person name="Sun X."/>
            <person name="Wang J."/>
            <person name="Zhao C."/>
            <person name="Wang Y."/>
            <person name="Wang D."/>
            <person name="Huang X."/>
            <person name="Wang R."/>
            <person name="Lv J."/>
            <person name="Li Y."/>
            <person name="Zhang Z."/>
            <person name="Liu B."/>
            <person name="Lu W."/>
            <person name="Hui Y."/>
            <person name="Liang J."/>
            <person name="Zhou Z."/>
            <person name="Hou R."/>
            <person name="Li X."/>
            <person name="Liu Y."/>
            <person name="Li H."/>
            <person name="Ning X."/>
            <person name="Lin Y."/>
            <person name="Zhao L."/>
            <person name="Xing Q."/>
            <person name="Dou J."/>
            <person name="Li Y."/>
            <person name="Mao J."/>
            <person name="Guo H."/>
            <person name="Dou H."/>
            <person name="Li T."/>
            <person name="Mu C."/>
            <person name="Jiang W."/>
            <person name="Fu Q."/>
            <person name="Fu X."/>
            <person name="Miao Y."/>
            <person name="Liu J."/>
            <person name="Yu Q."/>
            <person name="Li R."/>
            <person name="Liao H."/>
            <person name="Li X."/>
            <person name="Kong Y."/>
            <person name="Jiang Z."/>
            <person name="Chourrout D."/>
            <person name="Li R."/>
            <person name="Bao Z."/>
        </authorList>
    </citation>
    <scope>NUCLEOTIDE SEQUENCE [LARGE SCALE GENOMIC DNA]</scope>
    <source>
        <strain evidence="10 11">PY_sf001</strain>
    </source>
</reference>
<dbReference type="Pfam" id="PF00059">
    <property type="entry name" value="Lectin_C"/>
    <property type="match status" value="1"/>
</dbReference>
<dbReference type="InterPro" id="IPR016186">
    <property type="entry name" value="C-type_lectin-like/link_sf"/>
</dbReference>
<feature type="binding site" evidence="4">
    <location>
        <position position="196"/>
    </location>
    <ligand>
        <name>Zn(2+)</name>
        <dbReference type="ChEBI" id="CHEBI:29105"/>
        <note>catalytic</note>
    </ligand>
</feature>
<keyword evidence="4 5" id="KW-0645">Protease</keyword>
<organism evidence="10 11">
    <name type="scientific">Mizuhopecten yessoensis</name>
    <name type="common">Japanese scallop</name>
    <name type="synonym">Patinopecten yessoensis</name>
    <dbReference type="NCBI Taxonomy" id="6573"/>
    <lineage>
        <taxon>Eukaryota</taxon>
        <taxon>Metazoa</taxon>
        <taxon>Spiralia</taxon>
        <taxon>Lophotrochozoa</taxon>
        <taxon>Mollusca</taxon>
        <taxon>Bivalvia</taxon>
        <taxon>Autobranchia</taxon>
        <taxon>Pteriomorphia</taxon>
        <taxon>Pectinida</taxon>
        <taxon>Pectinoidea</taxon>
        <taxon>Pectinidae</taxon>
        <taxon>Mizuhopecten</taxon>
    </lineage>
</organism>
<dbReference type="PROSITE" id="PS51864">
    <property type="entry name" value="ASTACIN"/>
    <property type="match status" value="1"/>
</dbReference>
<comment type="caution">
    <text evidence="10">The sequence shown here is derived from an EMBL/GenBank/DDBJ whole genome shotgun (WGS) entry which is preliminary data.</text>
</comment>
<feature type="domain" description="Peptidase M12A" evidence="9">
    <location>
        <begin position="100"/>
        <end position="298"/>
    </location>
</feature>
<keyword evidence="2 4" id="KW-1015">Disulfide bond</keyword>
<comment type="cofactor">
    <cofactor evidence="4 5">
        <name>Zn(2+)</name>
        <dbReference type="ChEBI" id="CHEBI:29105"/>
    </cofactor>
    <text evidence="4 5">Binds 1 zinc ion per subunit.</text>
</comment>